<proteinExistence type="predicted"/>
<feature type="region of interest" description="Disordered" evidence="1">
    <location>
        <begin position="64"/>
        <end position="92"/>
    </location>
</feature>
<accession>A0ABQ0LP12</accession>
<evidence type="ECO:0000313" key="2">
    <source>
        <dbReference type="EMBL" id="GAT52817.1"/>
    </source>
</evidence>
<keyword evidence="3" id="KW-1185">Reference proteome</keyword>
<dbReference type="Proteomes" id="UP000815677">
    <property type="component" value="Unassembled WGS sequence"/>
</dbReference>
<name>A0ABQ0LP12_MYCCL</name>
<sequence>MAESRSEMLVLRRPRWYPVPMNATFVLRHDMPSGRLSKRGAAACSQACSDSAWHSPSLTYFGGLVDEEDSTPKSTAETAPLPKDSLRPAQPLTKLSYEKDPVARCRTNGSPIASPFVAFRRGYSRRQCSITRLRIEQYVLCGFLPSCTYPHPFRAPCYHPCLRA</sequence>
<reference evidence="2" key="1">
    <citation type="submission" date="2014-09" db="EMBL/GenBank/DDBJ databases">
        <title>Genome sequence of the luminous mushroom Mycena chlorophos for searching fungal bioluminescence genes.</title>
        <authorList>
            <person name="Tanaka Y."/>
            <person name="Kasuga D."/>
            <person name="Oba Y."/>
            <person name="Hase S."/>
            <person name="Sato K."/>
            <person name="Oba Y."/>
            <person name="Sakakibara Y."/>
        </authorList>
    </citation>
    <scope>NUCLEOTIDE SEQUENCE</scope>
</reference>
<organism evidence="2 3">
    <name type="scientific">Mycena chlorophos</name>
    <name type="common">Agaric fungus</name>
    <name type="synonym">Agaricus chlorophos</name>
    <dbReference type="NCBI Taxonomy" id="658473"/>
    <lineage>
        <taxon>Eukaryota</taxon>
        <taxon>Fungi</taxon>
        <taxon>Dikarya</taxon>
        <taxon>Basidiomycota</taxon>
        <taxon>Agaricomycotina</taxon>
        <taxon>Agaricomycetes</taxon>
        <taxon>Agaricomycetidae</taxon>
        <taxon>Agaricales</taxon>
        <taxon>Marasmiineae</taxon>
        <taxon>Mycenaceae</taxon>
        <taxon>Mycena</taxon>
    </lineage>
</organism>
<gene>
    <name evidence="2" type="ORF">MCHLO_09833</name>
</gene>
<evidence type="ECO:0000313" key="3">
    <source>
        <dbReference type="Proteomes" id="UP000815677"/>
    </source>
</evidence>
<evidence type="ECO:0000256" key="1">
    <source>
        <dbReference type="SAM" id="MobiDB-lite"/>
    </source>
</evidence>
<protein>
    <submittedName>
        <fullName evidence="2">Uncharacterized protein</fullName>
    </submittedName>
</protein>
<dbReference type="EMBL" id="DF847963">
    <property type="protein sequence ID" value="GAT52817.1"/>
    <property type="molecule type" value="Genomic_DNA"/>
</dbReference>